<proteinExistence type="predicted"/>
<reference evidence="4 5" key="1">
    <citation type="journal article" date="2021" name="Commun. Biol.">
        <title>The genome of Shorea leprosula (Dipterocarpaceae) highlights the ecological relevance of drought in aseasonal tropical rainforests.</title>
        <authorList>
            <person name="Ng K.K.S."/>
            <person name="Kobayashi M.J."/>
            <person name="Fawcett J.A."/>
            <person name="Hatakeyama M."/>
            <person name="Paape T."/>
            <person name="Ng C.H."/>
            <person name="Ang C.C."/>
            <person name="Tnah L.H."/>
            <person name="Lee C.T."/>
            <person name="Nishiyama T."/>
            <person name="Sese J."/>
            <person name="O'Brien M.J."/>
            <person name="Copetti D."/>
            <person name="Mohd Noor M.I."/>
            <person name="Ong R.C."/>
            <person name="Putra M."/>
            <person name="Sireger I.Z."/>
            <person name="Indrioko S."/>
            <person name="Kosugi Y."/>
            <person name="Izuno A."/>
            <person name="Isagi Y."/>
            <person name="Lee S.L."/>
            <person name="Shimizu K.K."/>
        </authorList>
    </citation>
    <scope>NUCLEOTIDE SEQUENCE [LARGE SCALE GENOMIC DNA]</scope>
    <source>
        <strain evidence="4">214</strain>
    </source>
</reference>
<evidence type="ECO:0000313" key="4">
    <source>
        <dbReference type="EMBL" id="GKV42331.1"/>
    </source>
</evidence>
<dbReference type="PROSITE" id="PS51473">
    <property type="entry name" value="GNK2"/>
    <property type="match status" value="1"/>
</dbReference>
<dbReference type="Proteomes" id="UP001054252">
    <property type="component" value="Unassembled WGS sequence"/>
</dbReference>
<evidence type="ECO:0000259" key="3">
    <source>
        <dbReference type="PROSITE" id="PS51473"/>
    </source>
</evidence>
<comment type="caution">
    <text evidence="4">The sequence shown here is derived from an EMBL/GenBank/DDBJ whole genome shotgun (WGS) entry which is preliminary data.</text>
</comment>
<dbReference type="CDD" id="cd23509">
    <property type="entry name" value="Gnk2-like"/>
    <property type="match status" value="1"/>
</dbReference>
<dbReference type="EMBL" id="BPVZ01000157">
    <property type="protein sequence ID" value="GKV42331.1"/>
    <property type="molecule type" value="Genomic_DNA"/>
</dbReference>
<dbReference type="Pfam" id="PF01657">
    <property type="entry name" value="Stress-antifung"/>
    <property type="match status" value="1"/>
</dbReference>
<organism evidence="4 5">
    <name type="scientific">Rubroshorea leprosula</name>
    <dbReference type="NCBI Taxonomy" id="152421"/>
    <lineage>
        <taxon>Eukaryota</taxon>
        <taxon>Viridiplantae</taxon>
        <taxon>Streptophyta</taxon>
        <taxon>Embryophyta</taxon>
        <taxon>Tracheophyta</taxon>
        <taxon>Spermatophyta</taxon>
        <taxon>Magnoliopsida</taxon>
        <taxon>eudicotyledons</taxon>
        <taxon>Gunneridae</taxon>
        <taxon>Pentapetalae</taxon>
        <taxon>rosids</taxon>
        <taxon>malvids</taxon>
        <taxon>Malvales</taxon>
        <taxon>Dipterocarpaceae</taxon>
        <taxon>Rubroshorea</taxon>
    </lineage>
</organism>
<dbReference type="InterPro" id="IPR002902">
    <property type="entry name" value="GNK2"/>
</dbReference>
<name>A0AAV5LY27_9ROSI</name>
<dbReference type="AlphaFoldDB" id="A0AAV5LY27"/>
<gene>
    <name evidence="4" type="ORF">SLEP1_g49742</name>
</gene>
<dbReference type="Gene3D" id="3.30.430.20">
    <property type="entry name" value="Gnk2 domain, C-X8-C-X2-C motif"/>
    <property type="match status" value="2"/>
</dbReference>
<keyword evidence="5" id="KW-1185">Reference proteome</keyword>
<evidence type="ECO:0000313" key="5">
    <source>
        <dbReference type="Proteomes" id="UP001054252"/>
    </source>
</evidence>
<sequence>MSVGQSPNQVNAVGLCIAEVNQGACISCPNNTISQLQENCNNNTEAVGWSDLCMACYSSRDIFVAEETLPDYFIPSYQFVSNVNQLNVTLNSLLEDLTNRAAAGSRHAATDPTDLINIDASVQCSPDLCQQECRLQKLSGDCPRKDSAILLCEDRM</sequence>
<dbReference type="InterPro" id="IPR038408">
    <property type="entry name" value="GNK2_sf"/>
</dbReference>
<accession>A0AAV5LY27</accession>
<evidence type="ECO:0000256" key="1">
    <source>
        <dbReference type="ARBA" id="ARBA00022729"/>
    </source>
</evidence>
<dbReference type="PANTHER" id="PTHR32099">
    <property type="entry name" value="CYSTEINE-RICH REPEAT SECRETORY PROTEIN"/>
    <property type="match status" value="1"/>
</dbReference>
<keyword evidence="1" id="KW-0732">Signal</keyword>
<keyword evidence="2" id="KW-0677">Repeat</keyword>
<feature type="domain" description="Gnk2-homologous" evidence="3">
    <location>
        <begin position="1"/>
        <end position="62"/>
    </location>
</feature>
<evidence type="ECO:0000256" key="2">
    <source>
        <dbReference type="ARBA" id="ARBA00022737"/>
    </source>
</evidence>
<dbReference type="PANTHER" id="PTHR32099:SF51">
    <property type="entry name" value="CYSTEINE-RICH RECEPTOR-LIKE PROTEIN KINASE 25 ISOFORM X1"/>
    <property type="match status" value="1"/>
</dbReference>
<protein>
    <recommendedName>
        <fullName evidence="3">Gnk2-homologous domain-containing protein</fullName>
    </recommendedName>
</protein>